<evidence type="ECO:0000313" key="1">
    <source>
        <dbReference type="EMBL" id="PSG94489.1"/>
    </source>
</evidence>
<sequence length="189" mass="21900">MKSKHMQLAVFNFVSNYNLKTKKAELYSGHLVRIKEIKGSKVLISISINSPSFWVKEEELNLSKIAIETFLKEKDPKSLLDKKVIEYLNQNAIDINKNYKEKLPDHNNYDVWLKKLNKALAFEFNLTQSESEDLILNKLKIVHKGYENGESILDMVTIIDNDIKNLKAKHFSLNSSVKENNNLSKNFNL</sequence>
<dbReference type="EMBL" id="PXOT01000010">
    <property type="protein sequence ID" value="PSG94489.1"/>
    <property type="molecule type" value="Genomic_DNA"/>
</dbReference>
<evidence type="ECO:0000313" key="2">
    <source>
        <dbReference type="Proteomes" id="UP000238430"/>
    </source>
</evidence>
<accession>A0A2T1NNL2</accession>
<protein>
    <submittedName>
        <fullName evidence="1">Uncharacterized protein</fullName>
    </submittedName>
</protein>
<dbReference type="RefSeq" id="WP_106676251.1">
    <property type="nucleotide sequence ID" value="NZ_JACHWV010000010.1"/>
</dbReference>
<reference evidence="1 2" key="1">
    <citation type="submission" date="2018-03" db="EMBL/GenBank/DDBJ databases">
        <title>Mesoflavibacter sp. HG37 and Mesoflavibacter sp. HG96 sp.nov., two marine bacteria isolated from seawater of Western Pacific Ocean.</title>
        <authorList>
            <person name="Cheng H."/>
            <person name="Wu Y.-H."/>
            <person name="Guo L.-L."/>
            <person name="Xu X.-W."/>
        </authorList>
    </citation>
    <scope>NUCLEOTIDE SEQUENCE [LARGE SCALE GENOMIC DNA]</scope>
    <source>
        <strain evidence="1 2">KCTC 42117</strain>
    </source>
</reference>
<gene>
    <name evidence="1" type="ORF">C7H61_00720</name>
</gene>
<dbReference type="AlphaFoldDB" id="A0A2T1NNL2"/>
<proteinExistence type="predicted"/>
<name>A0A2T1NNL2_9FLAO</name>
<organism evidence="1 2">
    <name type="scientific">Mesoflavibacter zeaxanthinifaciens subsp. sabulilitoris</name>
    <dbReference type="NCBI Taxonomy" id="1520893"/>
    <lineage>
        <taxon>Bacteria</taxon>
        <taxon>Pseudomonadati</taxon>
        <taxon>Bacteroidota</taxon>
        <taxon>Flavobacteriia</taxon>
        <taxon>Flavobacteriales</taxon>
        <taxon>Flavobacteriaceae</taxon>
        <taxon>Mesoflavibacter</taxon>
    </lineage>
</organism>
<keyword evidence="2" id="KW-1185">Reference proteome</keyword>
<comment type="caution">
    <text evidence="1">The sequence shown here is derived from an EMBL/GenBank/DDBJ whole genome shotgun (WGS) entry which is preliminary data.</text>
</comment>
<dbReference type="Proteomes" id="UP000238430">
    <property type="component" value="Unassembled WGS sequence"/>
</dbReference>